<dbReference type="PRINTS" id="PR00080">
    <property type="entry name" value="SDRFAMILY"/>
</dbReference>
<dbReference type="AlphaFoldDB" id="K0KA85"/>
<dbReference type="STRING" id="1179773.BN6_62960"/>
<protein>
    <recommendedName>
        <fullName evidence="6">2,3-dihydro-2,3-dihydroxybenzoate dehydrogenase</fullName>
    </recommendedName>
</protein>
<dbReference type="BioCyc" id="SESP1179773:BN6_RS30325-MONOMER"/>
<dbReference type="InterPro" id="IPR036291">
    <property type="entry name" value="NAD(P)-bd_dom_sf"/>
</dbReference>
<dbReference type="KEGG" id="sesp:BN6_62960"/>
<evidence type="ECO:0000313" key="5">
    <source>
        <dbReference type="Proteomes" id="UP000006281"/>
    </source>
</evidence>
<comment type="similarity">
    <text evidence="1 3">Belongs to the short-chain dehydrogenases/reductases (SDR) family.</text>
</comment>
<evidence type="ECO:0008006" key="6">
    <source>
        <dbReference type="Google" id="ProtNLM"/>
    </source>
</evidence>
<dbReference type="PATRIC" id="fig|1179773.3.peg.6344"/>
<proteinExistence type="inferred from homology"/>
<dbReference type="eggNOG" id="COG1028">
    <property type="taxonomic scope" value="Bacteria"/>
</dbReference>
<dbReference type="InterPro" id="IPR002347">
    <property type="entry name" value="SDR_fam"/>
</dbReference>
<dbReference type="PRINTS" id="PR01397">
    <property type="entry name" value="DHBDHDRGNASE"/>
</dbReference>
<dbReference type="Proteomes" id="UP000006281">
    <property type="component" value="Chromosome"/>
</dbReference>
<keyword evidence="5" id="KW-1185">Reference proteome</keyword>
<accession>K0KA85</accession>
<dbReference type="HOGENOM" id="CLU_010194_1_0_11"/>
<dbReference type="GO" id="GO:0008667">
    <property type="term" value="F:2,3-dihydro-2,3-dihydroxybenzoate dehydrogenase activity"/>
    <property type="evidence" value="ECO:0007669"/>
    <property type="project" value="InterPro"/>
</dbReference>
<dbReference type="InterPro" id="IPR003560">
    <property type="entry name" value="DHB_DH"/>
</dbReference>
<dbReference type="Gene3D" id="3.40.50.720">
    <property type="entry name" value="NAD(P)-binding Rossmann-like Domain"/>
    <property type="match status" value="1"/>
</dbReference>
<evidence type="ECO:0000256" key="1">
    <source>
        <dbReference type="ARBA" id="ARBA00006484"/>
    </source>
</evidence>
<reference evidence="4 5" key="1">
    <citation type="journal article" date="2012" name="BMC Genomics">
        <title>Complete genome sequence of Saccharothrix espanaensis DSM 44229T and comparison to the other completely sequenced Pseudonocardiaceae.</title>
        <authorList>
            <person name="Strobel T."/>
            <person name="Al-Dilaimi A."/>
            <person name="Blom J."/>
            <person name="Gessner A."/>
            <person name="Kalinowski J."/>
            <person name="Luzhetska M."/>
            <person name="Puhler A."/>
            <person name="Szczepanowski R."/>
            <person name="Bechthold A."/>
            <person name="Ruckert C."/>
        </authorList>
    </citation>
    <scope>NUCLEOTIDE SEQUENCE [LARGE SCALE GENOMIC DNA]</scope>
    <source>
        <strain evidence="5">ATCC 51144 / DSM 44229 / JCM 9112 / NBRC 15066 / NRRL 15764</strain>
    </source>
</reference>
<sequence>MKAEFSHRIALVTGACATPGAAVVEALGRRGALVAAVDGDGARLADLVERLQGTGLRIVGRQIDVTSGAAVDALVDQVEREFGPIDALVTTAGELRPGPALTVSDADWAHCFAVNADGVFHASRAVAARMVERRHGTIVMVAAHPVAVPRTSMAAYAASRAAAVTYTEHLAVEIAARGVHCAVVAPDDPRRVVDEVCFLLADTVPGSAVPA</sequence>
<dbReference type="Pfam" id="PF00106">
    <property type="entry name" value="adh_short"/>
    <property type="match status" value="1"/>
</dbReference>
<evidence type="ECO:0000256" key="3">
    <source>
        <dbReference type="RuleBase" id="RU000363"/>
    </source>
</evidence>
<name>K0KA85_SACES</name>
<gene>
    <name evidence="4" type="ordered locus">BN6_62960</name>
</gene>
<keyword evidence="2" id="KW-0560">Oxidoreductase</keyword>
<dbReference type="GO" id="GO:0019290">
    <property type="term" value="P:siderophore biosynthetic process"/>
    <property type="evidence" value="ECO:0007669"/>
    <property type="project" value="InterPro"/>
</dbReference>
<dbReference type="PANTHER" id="PTHR43669">
    <property type="entry name" value="5-KETO-D-GLUCONATE 5-REDUCTASE"/>
    <property type="match status" value="1"/>
</dbReference>
<dbReference type="EMBL" id="HE804045">
    <property type="protein sequence ID" value="CCH33543.1"/>
    <property type="molecule type" value="Genomic_DNA"/>
</dbReference>
<organism evidence="4 5">
    <name type="scientific">Saccharothrix espanaensis (strain ATCC 51144 / DSM 44229 / JCM 9112 / NBRC 15066 / NRRL 15764)</name>
    <dbReference type="NCBI Taxonomy" id="1179773"/>
    <lineage>
        <taxon>Bacteria</taxon>
        <taxon>Bacillati</taxon>
        <taxon>Actinomycetota</taxon>
        <taxon>Actinomycetes</taxon>
        <taxon>Pseudonocardiales</taxon>
        <taxon>Pseudonocardiaceae</taxon>
        <taxon>Saccharothrix</taxon>
    </lineage>
</organism>
<dbReference type="SUPFAM" id="SSF51735">
    <property type="entry name" value="NAD(P)-binding Rossmann-fold domains"/>
    <property type="match status" value="1"/>
</dbReference>
<dbReference type="PANTHER" id="PTHR43669:SF3">
    <property type="entry name" value="ALCOHOL DEHYDROGENASE, PUTATIVE (AFU_ORTHOLOGUE AFUA_3G03445)-RELATED"/>
    <property type="match status" value="1"/>
</dbReference>
<evidence type="ECO:0000256" key="2">
    <source>
        <dbReference type="ARBA" id="ARBA00023002"/>
    </source>
</evidence>
<evidence type="ECO:0000313" key="4">
    <source>
        <dbReference type="EMBL" id="CCH33543.1"/>
    </source>
</evidence>